<evidence type="ECO:0000256" key="8">
    <source>
        <dbReference type="SAM" id="SignalP"/>
    </source>
</evidence>
<dbReference type="Gene3D" id="2.60.40.1210">
    <property type="entry name" value="Cellobiose dehydrogenase, cytochrome domain"/>
    <property type="match status" value="1"/>
</dbReference>
<evidence type="ECO:0000256" key="6">
    <source>
        <dbReference type="ARBA" id="ARBA00023136"/>
    </source>
</evidence>
<dbReference type="Pfam" id="PF03188">
    <property type="entry name" value="Cytochrom_B561"/>
    <property type="match status" value="1"/>
</dbReference>
<dbReference type="OMA" id="KSPWIWA"/>
<sequence length="424" mass="45939">MAPIRLFALFLLSLTAHVSYAGKACSTSESTLCVDVKDAGNGLASITLSITKTNLAWVAFGISPTGQMPGANIMVAWPSGSSVVISDRKATGRVMPAPKAIQNTVVTSGSYTASTGVFTVTFTRPFVTGDTADFALTQGAQNYLFAYKQGTPPAADATATITKHDFTDTFSAPLVDFTPSTRSRAATLTGTAASTPTGIVSAPPPSSDYRSGQDPYARYMPIHGLMMVIGWGFFSLLAYFFAANTRGKSYFRTHWWMMYLVVAVTLAAFGLAVYAVQQQDSLHFNTPHKIIGLVVTILVVVQMVIGIVIHAIGYEGPRPVRNWIHMWLGRSIITLALVNVALGIVAFQRIYDLNNLILYIYLGASIGFAVILAIMGEIFFGPYNREWHRKRFGEGAPETYGLINIAGLRNKGSMQPEYERLVVT</sequence>
<name>A0A139A3T1_GONPJ</name>
<keyword evidence="5 7" id="KW-1133">Transmembrane helix</keyword>
<dbReference type="GO" id="GO:0016020">
    <property type="term" value="C:membrane"/>
    <property type="evidence" value="ECO:0007669"/>
    <property type="project" value="UniProtKB-SubCell"/>
</dbReference>
<dbReference type="AlphaFoldDB" id="A0A139A3T1"/>
<dbReference type="PANTHER" id="PTHR47797">
    <property type="entry name" value="DEHYDROGENASE, PUTATIVE (AFU_ORTHOLOGUE AFUA_8G05805)-RELATED"/>
    <property type="match status" value="1"/>
</dbReference>
<dbReference type="InterPro" id="IPR005018">
    <property type="entry name" value="DOMON_domain"/>
</dbReference>
<dbReference type="SMART" id="SM00665">
    <property type="entry name" value="B561"/>
    <property type="match status" value="1"/>
</dbReference>
<evidence type="ECO:0000259" key="9">
    <source>
        <dbReference type="PROSITE" id="PS50836"/>
    </source>
</evidence>
<feature type="domain" description="Cytochrome b561" evidence="10">
    <location>
        <begin position="185"/>
        <end position="382"/>
    </location>
</feature>
<evidence type="ECO:0000259" key="10">
    <source>
        <dbReference type="PROSITE" id="PS50939"/>
    </source>
</evidence>
<feature type="domain" description="DOMON" evidence="9">
    <location>
        <begin position="28"/>
        <end position="150"/>
    </location>
</feature>
<dbReference type="PROSITE" id="PS50836">
    <property type="entry name" value="DOMON"/>
    <property type="match status" value="1"/>
</dbReference>
<dbReference type="SUPFAM" id="SSF49344">
    <property type="entry name" value="CBD9-like"/>
    <property type="match status" value="1"/>
</dbReference>
<dbReference type="CDD" id="cd08760">
    <property type="entry name" value="Cyt_b561_FRRS1_like"/>
    <property type="match status" value="1"/>
</dbReference>
<keyword evidence="4" id="KW-0249">Electron transport</keyword>
<feature type="transmembrane region" description="Helical" evidence="7">
    <location>
        <begin position="290"/>
        <end position="312"/>
    </location>
</feature>
<dbReference type="PROSITE" id="PS50939">
    <property type="entry name" value="CYTOCHROME_B561"/>
    <property type="match status" value="1"/>
</dbReference>
<feature type="transmembrane region" description="Helical" evidence="7">
    <location>
        <begin position="255"/>
        <end position="275"/>
    </location>
</feature>
<evidence type="ECO:0000256" key="2">
    <source>
        <dbReference type="ARBA" id="ARBA00022448"/>
    </source>
</evidence>
<dbReference type="Pfam" id="PF03351">
    <property type="entry name" value="DOMON"/>
    <property type="match status" value="1"/>
</dbReference>
<reference evidence="11 12" key="1">
    <citation type="journal article" date="2015" name="Genome Biol. Evol.">
        <title>Phylogenomic analyses indicate that early fungi evolved digesting cell walls of algal ancestors of land plants.</title>
        <authorList>
            <person name="Chang Y."/>
            <person name="Wang S."/>
            <person name="Sekimoto S."/>
            <person name="Aerts A.L."/>
            <person name="Choi C."/>
            <person name="Clum A."/>
            <person name="LaButti K.M."/>
            <person name="Lindquist E.A."/>
            <person name="Yee Ngan C."/>
            <person name="Ohm R.A."/>
            <person name="Salamov A.A."/>
            <person name="Grigoriev I.V."/>
            <person name="Spatafora J.W."/>
            <person name="Berbee M.L."/>
        </authorList>
    </citation>
    <scope>NUCLEOTIDE SEQUENCE [LARGE SCALE GENOMIC DNA]</scope>
    <source>
        <strain evidence="11 12">JEL478</strain>
    </source>
</reference>
<keyword evidence="6 7" id="KW-0472">Membrane</keyword>
<evidence type="ECO:0000313" key="12">
    <source>
        <dbReference type="Proteomes" id="UP000070544"/>
    </source>
</evidence>
<feature type="transmembrane region" description="Helical" evidence="7">
    <location>
        <begin position="332"/>
        <end position="351"/>
    </location>
</feature>
<feature type="signal peptide" evidence="8">
    <location>
        <begin position="1"/>
        <end position="21"/>
    </location>
</feature>
<evidence type="ECO:0000256" key="5">
    <source>
        <dbReference type="ARBA" id="ARBA00022989"/>
    </source>
</evidence>
<evidence type="ECO:0008006" key="13">
    <source>
        <dbReference type="Google" id="ProtNLM"/>
    </source>
</evidence>
<dbReference type="InterPro" id="IPR045266">
    <property type="entry name" value="DOH_DOMON"/>
</dbReference>
<feature type="transmembrane region" description="Helical" evidence="7">
    <location>
        <begin position="357"/>
        <end position="380"/>
    </location>
</feature>
<feature type="transmembrane region" description="Helical" evidence="7">
    <location>
        <begin position="220"/>
        <end position="243"/>
    </location>
</feature>
<proteinExistence type="predicted"/>
<organism evidence="11 12">
    <name type="scientific">Gonapodya prolifera (strain JEL478)</name>
    <name type="common">Monoblepharis prolifera</name>
    <dbReference type="NCBI Taxonomy" id="1344416"/>
    <lineage>
        <taxon>Eukaryota</taxon>
        <taxon>Fungi</taxon>
        <taxon>Fungi incertae sedis</taxon>
        <taxon>Chytridiomycota</taxon>
        <taxon>Chytridiomycota incertae sedis</taxon>
        <taxon>Monoblepharidomycetes</taxon>
        <taxon>Monoblepharidales</taxon>
        <taxon>Gonapodyaceae</taxon>
        <taxon>Gonapodya</taxon>
    </lineage>
</organism>
<dbReference type="PANTHER" id="PTHR47797:SF3">
    <property type="entry name" value="CYTOCHROME B561 DOMAIN-CONTAINING PROTEIN"/>
    <property type="match status" value="1"/>
</dbReference>
<dbReference type="STRING" id="1344416.A0A139A3T1"/>
<protein>
    <recommendedName>
        <fullName evidence="13">Cytochrome b561 domain-containing protein</fullName>
    </recommendedName>
</protein>
<accession>A0A139A3T1</accession>
<keyword evidence="12" id="KW-1185">Reference proteome</keyword>
<evidence type="ECO:0000256" key="4">
    <source>
        <dbReference type="ARBA" id="ARBA00022982"/>
    </source>
</evidence>
<dbReference type="Proteomes" id="UP000070544">
    <property type="component" value="Unassembled WGS sequence"/>
</dbReference>
<feature type="chain" id="PRO_5007295947" description="Cytochrome b561 domain-containing protein" evidence="8">
    <location>
        <begin position="22"/>
        <end position="424"/>
    </location>
</feature>
<keyword evidence="3 7" id="KW-0812">Transmembrane</keyword>
<dbReference type="Gene3D" id="1.20.120.1770">
    <property type="match status" value="1"/>
</dbReference>
<gene>
    <name evidence="11" type="ORF">M427DRAFT_138254</name>
</gene>
<dbReference type="InterPro" id="IPR006593">
    <property type="entry name" value="Cyt_b561/ferric_Rdtase_TM"/>
</dbReference>
<keyword evidence="8" id="KW-0732">Signal</keyword>
<dbReference type="CDD" id="cd09631">
    <property type="entry name" value="DOMON_DOH"/>
    <property type="match status" value="1"/>
</dbReference>
<comment type="subcellular location">
    <subcellularLocation>
        <location evidence="1">Membrane</location>
    </subcellularLocation>
</comment>
<keyword evidence="2" id="KW-0813">Transport</keyword>
<evidence type="ECO:0000256" key="3">
    <source>
        <dbReference type="ARBA" id="ARBA00022692"/>
    </source>
</evidence>
<dbReference type="EMBL" id="KQ965802">
    <property type="protein sequence ID" value="KXS11476.1"/>
    <property type="molecule type" value="Genomic_DNA"/>
</dbReference>
<evidence type="ECO:0000256" key="1">
    <source>
        <dbReference type="ARBA" id="ARBA00004370"/>
    </source>
</evidence>
<dbReference type="SMART" id="SM00664">
    <property type="entry name" value="DoH"/>
    <property type="match status" value="1"/>
</dbReference>
<evidence type="ECO:0000313" key="11">
    <source>
        <dbReference type="EMBL" id="KXS11476.1"/>
    </source>
</evidence>
<dbReference type="OrthoDB" id="19261at2759"/>
<evidence type="ECO:0000256" key="7">
    <source>
        <dbReference type="SAM" id="Phobius"/>
    </source>
</evidence>